<feature type="region of interest" description="Disordered" evidence="1">
    <location>
        <begin position="358"/>
        <end position="387"/>
    </location>
</feature>
<evidence type="ECO:0000256" key="1">
    <source>
        <dbReference type="SAM" id="MobiDB-lite"/>
    </source>
</evidence>
<dbReference type="EMBL" id="QUOT01000001">
    <property type="protein sequence ID" value="REL32769.1"/>
    <property type="molecule type" value="Genomic_DNA"/>
</dbReference>
<dbReference type="InterPro" id="IPR017868">
    <property type="entry name" value="Filamin/ABP280_repeat-like"/>
</dbReference>
<dbReference type="Proteomes" id="UP000256899">
    <property type="component" value="Unassembled WGS sequence"/>
</dbReference>
<feature type="domain" description="YHYH" evidence="2">
    <location>
        <begin position="132"/>
        <end position="348"/>
    </location>
</feature>
<dbReference type="PROSITE" id="PS50194">
    <property type="entry name" value="FILAMIN_REPEAT"/>
    <property type="match status" value="1"/>
</dbReference>
<sequence length="387" mass="41874">MPKGSQVALSEAQSLASSFEFTPDASGDYQLQLTVNDGEVTSSPVSITIAAQSNNLDITDKIFVEQSGSCAEYLGTYQSNVDDIKRGLAFNGSVSISADSSECLIQVNQIPNHDFNDQSARFANDVQEVVSSYRIPIKPEPSATPANLIIGTTEAIMLNGVTLDILAAACYGVGDEPLGREKIGCGASQNDNPWRYDPMSPLNTFGTDIHNAHTQPNGKYHYHANPVAMFSQSCEANIASPVIGFAADGYPIFGSCFIDSTTGETRKALSSYQLKDNGGPRQAVDGFQTPQAGVGDIASNNYDGQFRGDWEYVEGTGDLDQCNGMVVDGQYGYFVTDTFPWVINCYNGEVNSSFSRSTELERRSHSHSASHNASHDEMHENNIEHEH</sequence>
<dbReference type="AlphaFoldDB" id="A0A3E0U7G2"/>
<organism evidence="3 4">
    <name type="scientific">Thalassotalea euphylliae</name>
    <dbReference type="NCBI Taxonomy" id="1655234"/>
    <lineage>
        <taxon>Bacteria</taxon>
        <taxon>Pseudomonadati</taxon>
        <taxon>Pseudomonadota</taxon>
        <taxon>Gammaproteobacteria</taxon>
        <taxon>Alteromonadales</taxon>
        <taxon>Colwelliaceae</taxon>
        <taxon>Thalassotalea</taxon>
    </lineage>
</organism>
<accession>A0A3E0U7G2</accession>
<evidence type="ECO:0000313" key="3">
    <source>
        <dbReference type="EMBL" id="REL32769.1"/>
    </source>
</evidence>
<proteinExistence type="predicted"/>
<protein>
    <submittedName>
        <fullName evidence="3">YHYH protein</fullName>
    </submittedName>
</protein>
<comment type="caution">
    <text evidence="3">The sequence shown here is derived from an EMBL/GenBank/DDBJ whole genome shotgun (WGS) entry which is preliminary data.</text>
</comment>
<reference evidence="4" key="1">
    <citation type="submission" date="2018-08" db="EMBL/GenBank/DDBJ databases">
        <title>Thalassotalea euphylliae genome.</title>
        <authorList>
            <person name="Summers S."/>
            <person name="Rice S.A."/>
            <person name="Freckelton M.L."/>
            <person name="Nedved B.T."/>
            <person name="Hadfield M.G."/>
        </authorList>
    </citation>
    <scope>NUCLEOTIDE SEQUENCE [LARGE SCALE GENOMIC DNA]</scope>
    <source>
        <strain evidence="4">H3</strain>
    </source>
</reference>
<keyword evidence="4" id="KW-1185">Reference proteome</keyword>
<dbReference type="Pfam" id="PF14240">
    <property type="entry name" value="YHYH"/>
    <property type="match status" value="1"/>
</dbReference>
<feature type="compositionally biased region" description="Basic and acidic residues" evidence="1">
    <location>
        <begin position="373"/>
        <end position="387"/>
    </location>
</feature>
<evidence type="ECO:0000259" key="2">
    <source>
        <dbReference type="Pfam" id="PF14240"/>
    </source>
</evidence>
<gene>
    <name evidence="3" type="ORF">DXX94_16460</name>
</gene>
<name>A0A3E0U7G2_9GAMM</name>
<evidence type="ECO:0000313" key="4">
    <source>
        <dbReference type="Proteomes" id="UP000256899"/>
    </source>
</evidence>
<dbReference type="InterPro" id="IPR025924">
    <property type="entry name" value="YHYH_dom"/>
</dbReference>